<reference evidence="1" key="2">
    <citation type="submission" date="2020-11" db="EMBL/GenBank/DDBJ databases">
        <authorList>
            <person name="McCartney M.A."/>
            <person name="Auch B."/>
            <person name="Kono T."/>
            <person name="Mallez S."/>
            <person name="Becker A."/>
            <person name="Gohl D.M."/>
            <person name="Silverstein K.A.T."/>
            <person name="Koren S."/>
            <person name="Bechman K.B."/>
            <person name="Herman A."/>
            <person name="Abrahante J.E."/>
            <person name="Garbe J."/>
        </authorList>
    </citation>
    <scope>NUCLEOTIDE SEQUENCE</scope>
    <source>
        <strain evidence="1">Duluth1</strain>
        <tissue evidence="1">Whole animal</tissue>
    </source>
</reference>
<dbReference type="EMBL" id="JAIWYP010000001">
    <property type="protein sequence ID" value="KAH3892911.1"/>
    <property type="molecule type" value="Genomic_DNA"/>
</dbReference>
<accession>A0A9D4NDZ6</accession>
<dbReference type="AlphaFoldDB" id="A0A9D4NDZ6"/>
<sequence length="83" mass="9567">MWRKGCADVMFQKDPLQLFRSTLNIWKDNVALRLGLPWYSLALRTGLGFAGLFPSFLQCPFRIVALLQGLADMLQFIIQVLFF</sequence>
<dbReference type="Proteomes" id="UP000828390">
    <property type="component" value="Unassembled WGS sequence"/>
</dbReference>
<evidence type="ECO:0000313" key="2">
    <source>
        <dbReference type="Proteomes" id="UP000828390"/>
    </source>
</evidence>
<proteinExistence type="predicted"/>
<name>A0A9D4NDZ6_DREPO</name>
<comment type="caution">
    <text evidence="1">The sequence shown here is derived from an EMBL/GenBank/DDBJ whole genome shotgun (WGS) entry which is preliminary data.</text>
</comment>
<keyword evidence="2" id="KW-1185">Reference proteome</keyword>
<organism evidence="1 2">
    <name type="scientific">Dreissena polymorpha</name>
    <name type="common">Zebra mussel</name>
    <name type="synonym">Mytilus polymorpha</name>
    <dbReference type="NCBI Taxonomy" id="45954"/>
    <lineage>
        <taxon>Eukaryota</taxon>
        <taxon>Metazoa</taxon>
        <taxon>Spiralia</taxon>
        <taxon>Lophotrochozoa</taxon>
        <taxon>Mollusca</taxon>
        <taxon>Bivalvia</taxon>
        <taxon>Autobranchia</taxon>
        <taxon>Heteroconchia</taxon>
        <taxon>Euheterodonta</taxon>
        <taxon>Imparidentia</taxon>
        <taxon>Neoheterodontei</taxon>
        <taxon>Myida</taxon>
        <taxon>Dreissenoidea</taxon>
        <taxon>Dreissenidae</taxon>
        <taxon>Dreissena</taxon>
    </lineage>
</organism>
<gene>
    <name evidence="1" type="ORF">DPMN_017047</name>
</gene>
<protein>
    <submittedName>
        <fullName evidence="1">Uncharacterized protein</fullName>
    </submittedName>
</protein>
<reference evidence="1" key="1">
    <citation type="journal article" date="2019" name="bioRxiv">
        <title>The Genome of the Zebra Mussel, Dreissena polymorpha: A Resource for Invasive Species Research.</title>
        <authorList>
            <person name="McCartney M.A."/>
            <person name="Auch B."/>
            <person name="Kono T."/>
            <person name="Mallez S."/>
            <person name="Zhang Y."/>
            <person name="Obille A."/>
            <person name="Becker A."/>
            <person name="Abrahante J.E."/>
            <person name="Garbe J."/>
            <person name="Badalamenti J.P."/>
            <person name="Herman A."/>
            <person name="Mangelson H."/>
            <person name="Liachko I."/>
            <person name="Sullivan S."/>
            <person name="Sone E.D."/>
            <person name="Koren S."/>
            <person name="Silverstein K.A.T."/>
            <person name="Beckman K.B."/>
            <person name="Gohl D.M."/>
        </authorList>
    </citation>
    <scope>NUCLEOTIDE SEQUENCE</scope>
    <source>
        <strain evidence="1">Duluth1</strain>
        <tissue evidence="1">Whole animal</tissue>
    </source>
</reference>
<evidence type="ECO:0000313" key="1">
    <source>
        <dbReference type="EMBL" id="KAH3892911.1"/>
    </source>
</evidence>